<dbReference type="PANTHER" id="PTHR11480">
    <property type="entry name" value="SAPOSIN-RELATED"/>
    <property type="match status" value="1"/>
</dbReference>
<evidence type="ECO:0000256" key="6">
    <source>
        <dbReference type="ARBA" id="ARBA00023145"/>
    </source>
</evidence>
<dbReference type="GO" id="GO:0005615">
    <property type="term" value="C:extracellular space"/>
    <property type="evidence" value="ECO:0000318"/>
    <property type="project" value="GO_Central"/>
</dbReference>
<keyword evidence="8" id="KW-0325">Glycoprotein</keyword>
<dbReference type="STRING" id="15368.I1IV21"/>
<evidence type="ECO:0000256" key="3">
    <source>
        <dbReference type="ARBA" id="ARBA00022729"/>
    </source>
</evidence>
<reference evidence="15" key="3">
    <citation type="submission" date="2018-08" db="UniProtKB">
        <authorList>
            <consortium name="EnsemblPlants"/>
        </authorList>
    </citation>
    <scope>IDENTIFICATION</scope>
    <source>
        <strain evidence="15">cv. Bd21</strain>
    </source>
</reference>
<dbReference type="InterPro" id="IPR011001">
    <property type="entry name" value="Saposin-like"/>
</dbReference>
<dbReference type="EnsemblPlants" id="KQJ92568">
    <property type="protein sequence ID" value="KQJ92568"/>
    <property type="gene ID" value="BRADI_4g44500v3"/>
</dbReference>
<evidence type="ECO:0000313" key="15">
    <source>
        <dbReference type="EnsemblPlants" id="KQJ92568"/>
    </source>
</evidence>
<keyword evidence="7" id="KW-1015">Disulfide bond</keyword>
<dbReference type="PROSITE" id="PS50015">
    <property type="entry name" value="SAP_B"/>
    <property type="match status" value="2"/>
</dbReference>
<keyword evidence="5" id="KW-0064">Aspartyl protease</keyword>
<evidence type="ECO:0000256" key="11">
    <source>
        <dbReference type="ARBA" id="ARBA00041785"/>
    </source>
</evidence>
<organism evidence="14">
    <name type="scientific">Brachypodium distachyon</name>
    <name type="common">Purple false brome</name>
    <name type="synonym">Trachynia distachya</name>
    <dbReference type="NCBI Taxonomy" id="15368"/>
    <lineage>
        <taxon>Eukaryota</taxon>
        <taxon>Viridiplantae</taxon>
        <taxon>Streptophyta</taxon>
        <taxon>Embryophyta</taxon>
        <taxon>Tracheophyta</taxon>
        <taxon>Spermatophyta</taxon>
        <taxon>Magnoliopsida</taxon>
        <taxon>Liliopsida</taxon>
        <taxon>Poales</taxon>
        <taxon>Poaceae</taxon>
        <taxon>BOP clade</taxon>
        <taxon>Pooideae</taxon>
        <taxon>Stipodae</taxon>
        <taxon>Brachypodieae</taxon>
        <taxon>Brachypodium</taxon>
    </lineage>
</organism>
<name>I1IV21_BRADI</name>
<keyword evidence="5" id="KW-0378">Hydrolase</keyword>
<keyword evidence="3 12" id="KW-0732">Signal</keyword>
<dbReference type="PANTHER" id="PTHR11480:SF100">
    <property type="entry name" value="SAPOSIN B-TYPE DOMAIN-CONTAINING PROTEIN"/>
    <property type="match status" value="1"/>
</dbReference>
<dbReference type="FunFam" id="1.10.225.10:FF:000008">
    <property type="entry name" value="Pulmonary surfactant-associated protein B"/>
    <property type="match status" value="1"/>
</dbReference>
<reference evidence="14" key="2">
    <citation type="submission" date="2017-06" db="EMBL/GenBank/DDBJ databases">
        <title>WGS assembly of Brachypodium distachyon.</title>
        <authorList>
            <consortium name="The International Brachypodium Initiative"/>
            <person name="Lucas S."/>
            <person name="Harmon-Smith M."/>
            <person name="Lail K."/>
            <person name="Tice H."/>
            <person name="Grimwood J."/>
            <person name="Bruce D."/>
            <person name="Barry K."/>
            <person name="Shu S."/>
            <person name="Lindquist E."/>
            <person name="Wang M."/>
            <person name="Pitluck S."/>
            <person name="Vogel J.P."/>
            <person name="Garvin D.F."/>
            <person name="Mockler T.C."/>
            <person name="Schmutz J."/>
            <person name="Rokhsar D."/>
            <person name="Bevan M.W."/>
        </authorList>
    </citation>
    <scope>NUCLEOTIDE SEQUENCE</scope>
    <source>
        <strain evidence="14">Bd21</strain>
    </source>
</reference>
<dbReference type="InterPro" id="IPR008139">
    <property type="entry name" value="SaposinB_dom"/>
</dbReference>
<evidence type="ECO:0000256" key="5">
    <source>
        <dbReference type="ARBA" id="ARBA00022750"/>
    </source>
</evidence>
<dbReference type="SMART" id="SM00741">
    <property type="entry name" value="SapB"/>
    <property type="match status" value="2"/>
</dbReference>
<dbReference type="GO" id="GO:0004190">
    <property type="term" value="F:aspartic-type endopeptidase activity"/>
    <property type="evidence" value="ECO:0007669"/>
    <property type="project" value="UniProtKB-KW"/>
</dbReference>
<dbReference type="InterPro" id="IPR051428">
    <property type="entry name" value="Sphingo_Act-Surfact_Prot"/>
</dbReference>
<evidence type="ECO:0000313" key="14">
    <source>
        <dbReference type="EMBL" id="KQJ92568.1"/>
    </source>
</evidence>
<dbReference type="AlphaFoldDB" id="I1IV21"/>
<dbReference type="OrthoDB" id="69496at2759"/>
<evidence type="ECO:0000256" key="2">
    <source>
        <dbReference type="ARBA" id="ARBA00022525"/>
    </source>
</evidence>
<dbReference type="GO" id="GO:0006629">
    <property type="term" value="P:lipid metabolic process"/>
    <property type="evidence" value="ECO:0007669"/>
    <property type="project" value="InterPro"/>
</dbReference>
<dbReference type="Pfam" id="PF05184">
    <property type="entry name" value="SapB_1"/>
    <property type="match status" value="2"/>
</dbReference>
<feature type="domain" description="Saposin B-type" evidence="13">
    <location>
        <begin position="66"/>
        <end position="145"/>
    </location>
</feature>
<keyword evidence="6" id="KW-0865">Zymogen</keyword>
<dbReference type="InterPro" id="IPR008138">
    <property type="entry name" value="SapB_2"/>
</dbReference>
<evidence type="ECO:0000256" key="4">
    <source>
        <dbReference type="ARBA" id="ARBA00022737"/>
    </source>
</evidence>
<gene>
    <name evidence="15" type="primary">LOC100830063</name>
    <name evidence="14" type="ORF">BRADI_4g44500v3</name>
</gene>
<dbReference type="HOGENOM" id="CLU_077249_0_0_1"/>
<keyword evidence="4" id="KW-0677">Repeat</keyword>
<dbReference type="RefSeq" id="XP_003579028.1">
    <property type="nucleotide sequence ID" value="XM_003578980.4"/>
</dbReference>
<evidence type="ECO:0000256" key="9">
    <source>
        <dbReference type="ARBA" id="ARBA00037221"/>
    </source>
</evidence>
<reference evidence="14 15" key="1">
    <citation type="journal article" date="2010" name="Nature">
        <title>Genome sequencing and analysis of the model grass Brachypodium distachyon.</title>
        <authorList>
            <consortium name="International Brachypodium Initiative"/>
        </authorList>
    </citation>
    <scope>NUCLEOTIDE SEQUENCE [LARGE SCALE GENOMIC DNA]</scope>
    <source>
        <strain evidence="14">Bd21</strain>
        <strain evidence="15">cv. Bd21</strain>
    </source>
</reference>
<evidence type="ECO:0000256" key="1">
    <source>
        <dbReference type="ARBA" id="ARBA00004239"/>
    </source>
</evidence>
<keyword evidence="2" id="KW-0964">Secreted</keyword>
<dbReference type="SUPFAM" id="SSF47862">
    <property type="entry name" value="Saposin"/>
    <property type="match status" value="2"/>
</dbReference>
<evidence type="ECO:0000313" key="16">
    <source>
        <dbReference type="Proteomes" id="UP000008810"/>
    </source>
</evidence>
<dbReference type="ExpressionAtlas" id="I1IV21">
    <property type="expression patterns" value="baseline and differential"/>
</dbReference>
<evidence type="ECO:0000256" key="8">
    <source>
        <dbReference type="ARBA" id="ARBA00023180"/>
    </source>
</evidence>
<comment type="function">
    <text evidence="9">Pulmonary surfactant-associated proteins promote alveolar stability by lowering the surface tension at the air-liquid interface in the peripheral air spaces. SP-B increases the collapse pressure of palmitic acid to nearly 70 millinewtons per meter.</text>
</comment>
<keyword evidence="16" id="KW-1185">Reference proteome</keyword>
<dbReference type="Pfam" id="PF03489">
    <property type="entry name" value="SapB_2"/>
    <property type="match status" value="2"/>
</dbReference>
<evidence type="ECO:0000256" key="7">
    <source>
        <dbReference type="ARBA" id="ARBA00023157"/>
    </source>
</evidence>
<keyword evidence="5" id="KW-0645">Protease</keyword>
<sequence length="248" mass="27604">MNSRLGAPVFLLLLLLLAVGSGAVLQDRRLLRDRALYLDTSEVLDSRPIYDEQIATTKIPVPVERGCPLCSTCEMFTNKSVSYLSQKETQDDILEILHGACSQTFSLAEKCVEFVDSYASLLFAKVAEIKPDEFCKQYGLCRDAAILSAAKSESTCAFCHQLIDEVLSKMKDPDAQFEIIQLLIKECNKVQGHVQQCKRMVLQYVPLIVANGEKFLKKKDVCTLMQACDASQKRAVASFFDSGLRSEA</sequence>
<dbReference type="GeneID" id="100830063"/>
<dbReference type="EMBL" id="CM000883">
    <property type="protein sequence ID" value="KQJ92568.1"/>
    <property type="molecule type" value="Genomic_DNA"/>
</dbReference>
<dbReference type="Proteomes" id="UP000008810">
    <property type="component" value="Chromosome 4"/>
</dbReference>
<feature type="chain" id="PRO_5014095535" description="Pulmonary surfactant-associated protein B" evidence="12">
    <location>
        <begin position="23"/>
        <end position="248"/>
    </location>
</feature>
<comment type="subcellular location">
    <subcellularLocation>
        <location evidence="1">Secreted</location>
        <location evidence="1">Extracellular space</location>
    </subcellularLocation>
</comment>
<accession>I1IV21</accession>
<evidence type="ECO:0000256" key="12">
    <source>
        <dbReference type="SAM" id="SignalP"/>
    </source>
</evidence>
<protein>
    <recommendedName>
        <fullName evidence="10">Pulmonary surfactant-associated protein B</fullName>
    </recommendedName>
    <alternativeName>
        <fullName evidence="11">Pulmonary surfactant-associated proteolipid SPL(Phe)</fullName>
    </alternativeName>
</protein>
<dbReference type="InterPro" id="IPR007856">
    <property type="entry name" value="SapB_1"/>
</dbReference>
<dbReference type="KEGG" id="bdi:100830063"/>
<dbReference type="Gene3D" id="1.10.225.10">
    <property type="entry name" value="Saposin-like"/>
    <property type="match status" value="2"/>
</dbReference>
<evidence type="ECO:0000256" key="10">
    <source>
        <dbReference type="ARBA" id="ARBA00041094"/>
    </source>
</evidence>
<proteinExistence type="predicted"/>
<feature type="signal peptide" evidence="12">
    <location>
        <begin position="1"/>
        <end position="22"/>
    </location>
</feature>
<dbReference type="Gramene" id="KQJ92568">
    <property type="protein sequence ID" value="KQJ92568"/>
    <property type="gene ID" value="BRADI_4g44500v3"/>
</dbReference>
<feature type="domain" description="Saposin B-type" evidence="13">
    <location>
        <begin position="152"/>
        <end position="232"/>
    </location>
</feature>
<evidence type="ECO:0000259" key="13">
    <source>
        <dbReference type="PROSITE" id="PS50015"/>
    </source>
</evidence>